<dbReference type="Proteomes" id="UP001596060">
    <property type="component" value="Unassembled WGS sequence"/>
</dbReference>
<sequence length="84" mass="9018">MKLFAHIQDLSGLADGVQGLVLGFAAVAETDDEAETFAMAGITFARSEPELAELLGPEAWPYYVPAPNAQCAGWRYEAGQFIDP</sequence>
<evidence type="ECO:0008006" key="3">
    <source>
        <dbReference type="Google" id="ProtNLM"/>
    </source>
</evidence>
<accession>A0ABW0P9A8</accession>
<comment type="caution">
    <text evidence="1">The sequence shown here is derived from an EMBL/GenBank/DDBJ whole genome shotgun (WGS) entry which is preliminary data.</text>
</comment>
<protein>
    <recommendedName>
        <fullName evidence="3">YCII-related domain-containing protein</fullName>
    </recommendedName>
</protein>
<proteinExistence type="predicted"/>
<dbReference type="EMBL" id="JBHSLU010000161">
    <property type="protein sequence ID" value="MFC5509251.1"/>
    <property type="molecule type" value="Genomic_DNA"/>
</dbReference>
<organism evidence="1 2">
    <name type="scientific">Bosea massiliensis</name>
    <dbReference type="NCBI Taxonomy" id="151419"/>
    <lineage>
        <taxon>Bacteria</taxon>
        <taxon>Pseudomonadati</taxon>
        <taxon>Pseudomonadota</taxon>
        <taxon>Alphaproteobacteria</taxon>
        <taxon>Hyphomicrobiales</taxon>
        <taxon>Boseaceae</taxon>
        <taxon>Bosea</taxon>
    </lineage>
</organism>
<name>A0ABW0P9A8_9HYPH</name>
<evidence type="ECO:0000313" key="2">
    <source>
        <dbReference type="Proteomes" id="UP001596060"/>
    </source>
</evidence>
<gene>
    <name evidence="1" type="ORF">ACFPN9_28980</name>
</gene>
<dbReference type="RefSeq" id="WP_377818006.1">
    <property type="nucleotide sequence ID" value="NZ_JBHSLU010000161.1"/>
</dbReference>
<keyword evidence="2" id="KW-1185">Reference proteome</keyword>
<evidence type="ECO:0000313" key="1">
    <source>
        <dbReference type="EMBL" id="MFC5509251.1"/>
    </source>
</evidence>
<reference evidence="2" key="1">
    <citation type="journal article" date="2019" name="Int. J. Syst. Evol. Microbiol.">
        <title>The Global Catalogue of Microorganisms (GCM) 10K type strain sequencing project: providing services to taxonomists for standard genome sequencing and annotation.</title>
        <authorList>
            <consortium name="The Broad Institute Genomics Platform"/>
            <consortium name="The Broad Institute Genome Sequencing Center for Infectious Disease"/>
            <person name="Wu L."/>
            <person name="Ma J."/>
        </authorList>
    </citation>
    <scope>NUCLEOTIDE SEQUENCE [LARGE SCALE GENOMIC DNA]</scope>
    <source>
        <strain evidence="2">CCUG 43117</strain>
    </source>
</reference>